<accession>A0ABT9Q8H8</accession>
<dbReference type="EMBL" id="JAUSQU010000001">
    <property type="protein sequence ID" value="MDP9843031.1"/>
    <property type="molecule type" value="Genomic_DNA"/>
</dbReference>
<gene>
    <name evidence="2" type="ORF">J2853_002242</name>
</gene>
<evidence type="ECO:0000313" key="2">
    <source>
        <dbReference type="EMBL" id="MDP9843031.1"/>
    </source>
</evidence>
<comment type="caution">
    <text evidence="2">The sequence shown here is derived from an EMBL/GenBank/DDBJ whole genome shotgun (WGS) entry which is preliminary data.</text>
</comment>
<keyword evidence="3" id="KW-1185">Reference proteome</keyword>
<feature type="region of interest" description="Disordered" evidence="1">
    <location>
        <begin position="1"/>
        <end position="37"/>
    </location>
</feature>
<name>A0ABT9Q8H8_9ACTN</name>
<reference evidence="2 3" key="1">
    <citation type="submission" date="2023-07" db="EMBL/GenBank/DDBJ databases">
        <title>Sequencing the genomes of 1000 actinobacteria strains.</title>
        <authorList>
            <person name="Klenk H.-P."/>
        </authorList>
    </citation>
    <scope>NUCLEOTIDE SEQUENCE [LARGE SCALE GENOMIC DNA]</scope>
    <source>
        <strain evidence="2 3">DSM 46740</strain>
    </source>
</reference>
<evidence type="ECO:0000256" key="1">
    <source>
        <dbReference type="SAM" id="MobiDB-lite"/>
    </source>
</evidence>
<evidence type="ECO:0000313" key="3">
    <source>
        <dbReference type="Proteomes" id="UP001225356"/>
    </source>
</evidence>
<sequence>MYLASDGTRHEWFMPEKNGGQGPKRALAAPDALGVKR</sequence>
<organism evidence="2 3">
    <name type="scientific">Streptosporangium lutulentum</name>
    <dbReference type="NCBI Taxonomy" id="1461250"/>
    <lineage>
        <taxon>Bacteria</taxon>
        <taxon>Bacillati</taxon>
        <taxon>Actinomycetota</taxon>
        <taxon>Actinomycetes</taxon>
        <taxon>Streptosporangiales</taxon>
        <taxon>Streptosporangiaceae</taxon>
        <taxon>Streptosporangium</taxon>
    </lineage>
</organism>
<dbReference type="Proteomes" id="UP001225356">
    <property type="component" value="Unassembled WGS sequence"/>
</dbReference>
<proteinExistence type="predicted"/>
<protein>
    <submittedName>
        <fullName evidence="2">Uncharacterized protein</fullName>
    </submittedName>
</protein>